<gene>
    <name evidence="2" type="ORF">OEZ85_009020</name>
</gene>
<protein>
    <recommendedName>
        <fullName evidence="1">DUF5600 domain-containing protein</fullName>
    </recommendedName>
</protein>
<keyword evidence="3" id="KW-1185">Reference proteome</keyword>
<evidence type="ECO:0000313" key="2">
    <source>
        <dbReference type="EMBL" id="WIA09632.1"/>
    </source>
</evidence>
<dbReference type="Proteomes" id="UP001244341">
    <property type="component" value="Chromosome 1b"/>
</dbReference>
<dbReference type="PANTHER" id="PTHR11216">
    <property type="entry name" value="EH DOMAIN"/>
    <property type="match status" value="1"/>
</dbReference>
<dbReference type="PANTHER" id="PTHR11216:SF31">
    <property type="entry name" value="AT21416P"/>
    <property type="match status" value="1"/>
</dbReference>
<organism evidence="2 3">
    <name type="scientific">Tetradesmus obliquus</name>
    <name type="common">Green alga</name>
    <name type="synonym">Acutodesmus obliquus</name>
    <dbReference type="NCBI Taxonomy" id="3088"/>
    <lineage>
        <taxon>Eukaryota</taxon>
        <taxon>Viridiplantae</taxon>
        <taxon>Chlorophyta</taxon>
        <taxon>core chlorophytes</taxon>
        <taxon>Chlorophyceae</taxon>
        <taxon>CS clade</taxon>
        <taxon>Sphaeropleales</taxon>
        <taxon>Scenedesmaceae</taxon>
        <taxon>Tetradesmus</taxon>
    </lineage>
</organism>
<dbReference type="InterPro" id="IPR040990">
    <property type="entry name" value="DUF5600"/>
</dbReference>
<proteinExistence type="predicted"/>
<name>A0ABY8TMJ4_TETOB</name>
<evidence type="ECO:0000259" key="1">
    <source>
        <dbReference type="Pfam" id="PF18150"/>
    </source>
</evidence>
<dbReference type="EMBL" id="CP126208">
    <property type="protein sequence ID" value="WIA09632.1"/>
    <property type="molecule type" value="Genomic_DNA"/>
</dbReference>
<reference evidence="2 3" key="1">
    <citation type="submission" date="2023-05" db="EMBL/GenBank/DDBJ databases">
        <title>A 100% complete, gapless, phased diploid assembly of the Scenedesmus obliquus UTEX 3031 genome.</title>
        <authorList>
            <person name="Biondi T.C."/>
            <person name="Hanschen E.R."/>
            <person name="Kwon T."/>
            <person name="Eng W."/>
            <person name="Kruse C.P.S."/>
            <person name="Koehler S.I."/>
            <person name="Kunde Y."/>
            <person name="Gleasner C.D."/>
            <person name="You Mak K.T."/>
            <person name="Polle J."/>
            <person name="Hovde B.T."/>
            <person name="Starkenburg S.R."/>
        </authorList>
    </citation>
    <scope>NUCLEOTIDE SEQUENCE [LARGE SCALE GENOMIC DNA]</scope>
    <source>
        <strain evidence="2 3">DOE0152z</strain>
    </source>
</reference>
<dbReference type="Pfam" id="PF18150">
    <property type="entry name" value="DUF5600"/>
    <property type="match status" value="1"/>
</dbReference>
<accession>A0ABY8TMJ4</accession>
<dbReference type="Gene3D" id="1.10.268.20">
    <property type="match status" value="1"/>
</dbReference>
<feature type="domain" description="DUF5600" evidence="1">
    <location>
        <begin position="109"/>
        <end position="211"/>
    </location>
</feature>
<sequence>MFDPYKLDISDEFKQVISTLRGHDDKVRIILNKSDQVDQQQLMRVYGALMWSLGKVFKSPEVCKVYIGSFNSEAPIDAAKNPHCVELFEKEQAQLLHDLYEIPSRSCDRKVNEFVKRVRAFRIHLLIMGHLRANMPAMFGKDKAQRKMLERLPEIFFQVQREHHLPAGDFPDVVRFREILSAFDFSVFPKMGKSMLKQIDDVLSVDVPNLVRAFDNPYQ</sequence>
<evidence type="ECO:0000313" key="3">
    <source>
        <dbReference type="Proteomes" id="UP001244341"/>
    </source>
</evidence>